<protein>
    <submittedName>
        <fullName evidence="1">Uncharacterized protein</fullName>
    </submittedName>
</protein>
<dbReference type="EMBL" id="BARS01038456">
    <property type="protein sequence ID" value="GAG22812.1"/>
    <property type="molecule type" value="Genomic_DNA"/>
</dbReference>
<sequence>MNKLPSVQFSYNLADLKFHLDFARHEVKLLEIFSKDESRADIANHLGEIYLKKYKRNNIVSYYWFRRAWRTEKRPAKKHEYFYQFLEQLISPNNFHYEKAALELTQFQHLYPTVISLFQGLLDELHKKDQYDKRIEYYLRNRALVKFAKPQLDVAIQSYPFQKITYKSIPEILTLKPTTVSLRG</sequence>
<dbReference type="AlphaFoldDB" id="X0WHY0"/>
<proteinExistence type="predicted"/>
<reference evidence="1" key="1">
    <citation type="journal article" date="2014" name="Front. Microbiol.">
        <title>High frequency of phylogenetically diverse reductive dehalogenase-homologous genes in deep subseafloor sedimentary metagenomes.</title>
        <authorList>
            <person name="Kawai M."/>
            <person name="Futagami T."/>
            <person name="Toyoda A."/>
            <person name="Takaki Y."/>
            <person name="Nishi S."/>
            <person name="Hori S."/>
            <person name="Arai W."/>
            <person name="Tsubouchi T."/>
            <person name="Morono Y."/>
            <person name="Uchiyama I."/>
            <person name="Ito T."/>
            <person name="Fujiyama A."/>
            <person name="Inagaki F."/>
            <person name="Takami H."/>
        </authorList>
    </citation>
    <scope>NUCLEOTIDE SEQUENCE</scope>
    <source>
        <strain evidence="1">Expedition CK06-06</strain>
    </source>
</reference>
<accession>X0WHY0</accession>
<feature type="non-terminal residue" evidence="1">
    <location>
        <position position="184"/>
    </location>
</feature>
<gene>
    <name evidence="1" type="ORF">S01H1_58843</name>
</gene>
<organism evidence="1">
    <name type="scientific">marine sediment metagenome</name>
    <dbReference type="NCBI Taxonomy" id="412755"/>
    <lineage>
        <taxon>unclassified sequences</taxon>
        <taxon>metagenomes</taxon>
        <taxon>ecological metagenomes</taxon>
    </lineage>
</organism>
<comment type="caution">
    <text evidence="1">The sequence shown here is derived from an EMBL/GenBank/DDBJ whole genome shotgun (WGS) entry which is preliminary data.</text>
</comment>
<evidence type="ECO:0000313" key="1">
    <source>
        <dbReference type="EMBL" id="GAG22812.1"/>
    </source>
</evidence>
<name>X0WHY0_9ZZZZ</name>